<dbReference type="InterPro" id="IPR026104">
    <property type="entry name" value="ZNF_C2HC_dom_1C"/>
</dbReference>
<dbReference type="Pfam" id="PF13913">
    <property type="entry name" value="zf-C2HC_2"/>
    <property type="match status" value="2"/>
</dbReference>
<sequence length="742" mass="83519">MGGMDDVMSRFFDYKHMKGRRVYKGRMLSKGKRKTMKRKEQERKKQGRYIQSKQVEACCGVSMDVKTSWAARELTSTYSNLNNMARFQQKQLQEKEQKLLQLYDQQQQRAYQVVQRGNASSNHATITQHTVTKTSSSSSSHATSTSQGGKVRQMFDERRQTTVKGIDRSYPLEPLENKPRKQANGNGVQKNGNLTVSRQSVTVKRVARADVNSNLNGGKPVVSYHEEIARETFGPSARQDDDEFEIENHVAQYSNGNHRDETRIEEVVDQDTIERNRMMAKLHLMEYDETLKHRVKNDLESEEFPEDFMVDVPDKLPKQSVTKKLSQAEARLKRFKNANAKRGNNVTKSQTIALKKRTDPIFPAKFSPRVVKSPSPETVKTAETSNRARRNVPPSPSKSPDTMPRRASTELKVQDTKSTKRGTPMKGAEPIGNRKAMTTTTTTTTSTTSAASTRKSTDVVDGAILENGLHLRDQTAETKYDNDSPTMKKSDAFVIDFDEQPPKENDAPLPRKPFLRKQSTEKQITPTQSLRTPMSISSTSSGISTQNQTSVYRSKMASRAKTPISTTSYKGSTSNKNGGAAAGGAAATETLVPCKACGRRFAPDRVALHEQICIKTGQKKRKQFDTMMYRVKGTDIEPFVKKGLVKKQMEKSKKPEVKSNWRRKHEDFINAIRSAKQVQAHLAAGGKLSDLPPPPVSDNYDYIQCPHCGRKFNKAAADRHIPKCEHMLHNKPIHSRAPKPKR</sequence>
<feature type="compositionally biased region" description="Low complexity" evidence="8">
    <location>
        <begin position="535"/>
        <end position="550"/>
    </location>
</feature>
<reference evidence="12" key="2">
    <citation type="submission" date="2025-04" db="UniProtKB">
        <authorList>
            <consortium name="RefSeq"/>
        </authorList>
    </citation>
    <scope>IDENTIFICATION</scope>
    <source>
        <strain evidence="12">DH4</strain>
        <tissue evidence="12">Whole body</tissue>
    </source>
</reference>
<reference evidence="10" key="1">
    <citation type="submission" date="2021-01" db="UniProtKB">
        <authorList>
            <consortium name="EnsemblMetazoa"/>
        </authorList>
    </citation>
    <scope>IDENTIFICATION</scope>
    <source>
        <strain evidence="10">DH4</strain>
    </source>
</reference>
<feature type="domain" description="C2HC/C3H-type" evidence="9">
    <location>
        <begin position="701"/>
        <end position="730"/>
    </location>
</feature>
<evidence type="ECO:0000256" key="2">
    <source>
        <dbReference type="ARBA" id="ARBA00022723"/>
    </source>
</evidence>
<feature type="region of interest" description="Disordered" evidence="8">
    <location>
        <begin position="519"/>
        <end position="575"/>
    </location>
</feature>
<protein>
    <submittedName>
        <fullName evidence="12">Uncharacterized protein LOC724385 isoform X3</fullName>
    </submittedName>
</protein>
<dbReference type="OrthoDB" id="10255185at2759"/>
<dbReference type="EnsemblMetazoa" id="XM_026440996">
    <property type="protein sequence ID" value="XP_026296781"/>
    <property type="gene ID" value="LOC724385"/>
</dbReference>
<feature type="region of interest" description="Disordered" evidence="8">
    <location>
        <begin position="128"/>
        <end position="154"/>
    </location>
</feature>
<feature type="region of interest" description="Disordered" evidence="8">
    <location>
        <begin position="365"/>
        <end position="455"/>
    </location>
</feature>
<feature type="domain" description="C2HC/C3H-type" evidence="9">
    <location>
        <begin position="590"/>
        <end position="619"/>
    </location>
</feature>
<feature type="compositionally biased region" description="Low complexity" evidence="8">
    <location>
        <begin position="128"/>
        <end position="146"/>
    </location>
</feature>
<dbReference type="AlphaFoldDB" id="A0A7M7L711"/>
<evidence type="ECO:0000256" key="3">
    <source>
        <dbReference type="ARBA" id="ARBA00022771"/>
    </source>
</evidence>
<feature type="compositionally biased region" description="Polar residues" evidence="8">
    <location>
        <begin position="183"/>
        <end position="196"/>
    </location>
</feature>
<accession>A0A7M7L711</accession>
<evidence type="ECO:0000313" key="10">
    <source>
        <dbReference type="EnsemblMetazoa" id="XP_026296781"/>
    </source>
</evidence>
<gene>
    <name evidence="12" type="primary">LOC724385</name>
</gene>
<dbReference type="RefSeq" id="XP_026296781.1">
    <property type="nucleotide sequence ID" value="XM_026440996.1"/>
</dbReference>
<keyword evidence="2" id="KW-0479">Metal-binding</keyword>
<name>A0A7M7L711_APIME</name>
<proteinExistence type="inferred from homology"/>
<evidence type="ECO:0000256" key="8">
    <source>
        <dbReference type="SAM" id="MobiDB-lite"/>
    </source>
</evidence>
<dbReference type="GeneID" id="724385"/>
<feature type="compositionally biased region" description="Polar residues" evidence="8">
    <location>
        <begin position="375"/>
        <end position="385"/>
    </location>
</feature>
<evidence type="ECO:0000259" key="9">
    <source>
        <dbReference type="PROSITE" id="PS52027"/>
    </source>
</evidence>
<feature type="compositionally biased region" description="Basic and acidic residues" evidence="8">
    <location>
        <begin position="403"/>
        <end position="418"/>
    </location>
</feature>
<feature type="compositionally biased region" description="Polar residues" evidence="8">
    <location>
        <begin position="521"/>
        <end position="534"/>
    </location>
</feature>
<organism evidence="10">
    <name type="scientific">Apis mellifera</name>
    <name type="common">Honeybee</name>
    <dbReference type="NCBI Taxonomy" id="7460"/>
    <lineage>
        <taxon>Eukaryota</taxon>
        <taxon>Metazoa</taxon>
        <taxon>Ecdysozoa</taxon>
        <taxon>Arthropoda</taxon>
        <taxon>Hexapoda</taxon>
        <taxon>Insecta</taxon>
        <taxon>Pterygota</taxon>
        <taxon>Neoptera</taxon>
        <taxon>Endopterygota</taxon>
        <taxon>Hymenoptera</taxon>
        <taxon>Apocrita</taxon>
        <taxon>Aculeata</taxon>
        <taxon>Apoidea</taxon>
        <taxon>Anthophila</taxon>
        <taxon>Apidae</taxon>
        <taxon>Apis</taxon>
    </lineage>
</organism>
<feature type="region of interest" description="Disordered" evidence="8">
    <location>
        <begin position="29"/>
        <end position="48"/>
    </location>
</feature>
<dbReference type="PROSITE" id="PS52027">
    <property type="entry name" value="ZF_C2HC_C3H"/>
    <property type="match status" value="2"/>
</dbReference>
<dbReference type="Gene3D" id="3.30.160.60">
    <property type="entry name" value="Classic Zinc Finger"/>
    <property type="match status" value="2"/>
</dbReference>
<feature type="compositionally biased region" description="Polar residues" evidence="8">
    <location>
        <begin position="563"/>
        <end position="575"/>
    </location>
</feature>
<evidence type="ECO:0000313" key="11">
    <source>
        <dbReference type="Proteomes" id="UP000005203"/>
    </source>
</evidence>
<dbReference type="Proteomes" id="UP000005203">
    <property type="component" value="Linkage group LG5"/>
</dbReference>
<evidence type="ECO:0000256" key="5">
    <source>
        <dbReference type="ARBA" id="ARBA00023054"/>
    </source>
</evidence>
<dbReference type="InterPro" id="IPR049899">
    <property type="entry name" value="Znf_C2HC_C3H"/>
</dbReference>
<keyword evidence="5 7" id="KW-0175">Coiled coil</keyword>
<evidence type="ECO:0000313" key="12">
    <source>
        <dbReference type="RefSeq" id="XP_026296781.1"/>
    </source>
</evidence>
<evidence type="ECO:0000256" key="7">
    <source>
        <dbReference type="SAM" id="Coils"/>
    </source>
</evidence>
<feature type="region of interest" description="Disordered" evidence="8">
    <location>
        <begin position="170"/>
        <end position="196"/>
    </location>
</feature>
<dbReference type="PANTHER" id="PTHR14649:SF1">
    <property type="entry name" value="ZINC FINGER C2HC DOMAIN-CONTAINING PROTEIN 1C"/>
    <property type="match status" value="1"/>
</dbReference>
<dbReference type="PANTHER" id="PTHR14649">
    <property type="entry name" value="ZINC FINGER C2HC DOMAIN-CONTAINING PROTEIN 1C"/>
    <property type="match status" value="1"/>
</dbReference>
<evidence type="ECO:0000256" key="1">
    <source>
        <dbReference type="ARBA" id="ARBA00010843"/>
    </source>
</evidence>
<comment type="similarity">
    <text evidence="1">Belongs to the ZC2HC1 family.</text>
</comment>
<feature type="coiled-coil region" evidence="7">
    <location>
        <begin position="78"/>
        <end position="109"/>
    </location>
</feature>
<feature type="compositionally biased region" description="Low complexity" evidence="8">
    <location>
        <begin position="438"/>
        <end position="453"/>
    </location>
</feature>
<keyword evidence="4" id="KW-0862">Zinc</keyword>
<evidence type="ECO:0000256" key="4">
    <source>
        <dbReference type="ARBA" id="ARBA00022833"/>
    </source>
</evidence>
<keyword evidence="11" id="KW-1185">Reference proteome</keyword>
<accession>A0A8B8GYF5</accession>
<dbReference type="GO" id="GO:0008270">
    <property type="term" value="F:zinc ion binding"/>
    <property type="evidence" value="ECO:0007669"/>
    <property type="project" value="UniProtKB-KW"/>
</dbReference>
<keyword evidence="3 6" id="KW-0863">Zinc-finger</keyword>
<evidence type="ECO:0000256" key="6">
    <source>
        <dbReference type="PROSITE-ProRule" id="PRU01371"/>
    </source>
</evidence>